<dbReference type="Proteomes" id="UP000284706">
    <property type="component" value="Unassembled WGS sequence"/>
</dbReference>
<feature type="coiled-coil region" evidence="1">
    <location>
        <begin position="215"/>
        <end position="242"/>
    </location>
</feature>
<feature type="coiled-coil region" evidence="1">
    <location>
        <begin position="279"/>
        <end position="310"/>
    </location>
</feature>
<name>A0A409VRU9_9AGAR</name>
<evidence type="ECO:0000313" key="4">
    <source>
        <dbReference type="Proteomes" id="UP000284706"/>
    </source>
</evidence>
<feature type="compositionally biased region" description="Low complexity" evidence="2">
    <location>
        <begin position="483"/>
        <end position="498"/>
    </location>
</feature>
<evidence type="ECO:0000256" key="2">
    <source>
        <dbReference type="SAM" id="MobiDB-lite"/>
    </source>
</evidence>
<dbReference type="EMBL" id="NHYE01005585">
    <property type="protein sequence ID" value="PPQ68906.1"/>
    <property type="molecule type" value="Genomic_DNA"/>
</dbReference>
<dbReference type="OrthoDB" id="3008788at2759"/>
<gene>
    <name evidence="3" type="ORF">CVT26_001843</name>
</gene>
<comment type="caution">
    <text evidence="3">The sequence shown here is derived from an EMBL/GenBank/DDBJ whole genome shotgun (WGS) entry which is preliminary data.</text>
</comment>
<evidence type="ECO:0000256" key="1">
    <source>
        <dbReference type="SAM" id="Coils"/>
    </source>
</evidence>
<feature type="region of interest" description="Disordered" evidence="2">
    <location>
        <begin position="483"/>
        <end position="522"/>
    </location>
</feature>
<sequence>MNSTQLDPVAFTRLTQFTKHFPFLDFTATPPSTSAFLYLLPPCLALLVVDLVAQYSNRRSLIANAEESLKDKEEIERLGGDIKESLLKIEEMKKSLAWEQSHSRYLSRTIWKKKNFARHRERLQAYQEAHHTPEVDSPPRYTPRHTESVAVQTEKPTGVGAPFISFCERLLLQNKIWQQQQEIKKLKAALSCTKVDARKDAFQAFCDQLVLTNKIWRQQKEVDGLMNEAEQLKRSREAAVTRVATQMAQDVRKERLTEEFVTDLITELGECKETIVSLRADYEREIREMAEDYRKDTRKLKREIERLKLSLDARLLEQEMSNDMELTLVDRLSVAENHAFDLERQLYNSSATLSSGYISEDMEGWSGSEFDVMSNTSASTCVGSGGELSPNVKSFYADSPKGKISARRARAMGLSPLKIALRANSSSSLKLSPLRKASTASLDTIPLAVSGFSFNPLFFGNTTSRNDDASDCGSHYSRSRVSSMSSVSSFDSSFSESSRAGPSPKFSGGQSRHMPKPIPWRF</sequence>
<protein>
    <submittedName>
        <fullName evidence="3">Uncharacterized protein</fullName>
    </submittedName>
</protein>
<organism evidence="3 4">
    <name type="scientific">Gymnopilus dilepis</name>
    <dbReference type="NCBI Taxonomy" id="231916"/>
    <lineage>
        <taxon>Eukaryota</taxon>
        <taxon>Fungi</taxon>
        <taxon>Dikarya</taxon>
        <taxon>Basidiomycota</taxon>
        <taxon>Agaricomycotina</taxon>
        <taxon>Agaricomycetes</taxon>
        <taxon>Agaricomycetidae</taxon>
        <taxon>Agaricales</taxon>
        <taxon>Agaricineae</taxon>
        <taxon>Hymenogastraceae</taxon>
        <taxon>Gymnopilus</taxon>
    </lineage>
</organism>
<keyword evidence="4" id="KW-1185">Reference proteome</keyword>
<evidence type="ECO:0000313" key="3">
    <source>
        <dbReference type="EMBL" id="PPQ68906.1"/>
    </source>
</evidence>
<reference evidence="3 4" key="1">
    <citation type="journal article" date="2018" name="Evol. Lett.">
        <title>Horizontal gene cluster transfer increased hallucinogenic mushroom diversity.</title>
        <authorList>
            <person name="Reynolds H.T."/>
            <person name="Vijayakumar V."/>
            <person name="Gluck-Thaler E."/>
            <person name="Korotkin H.B."/>
            <person name="Matheny P.B."/>
            <person name="Slot J.C."/>
        </authorList>
    </citation>
    <scope>NUCLEOTIDE SEQUENCE [LARGE SCALE GENOMIC DNA]</scope>
    <source>
        <strain evidence="3 4">SRW20</strain>
    </source>
</reference>
<keyword evidence="1" id="KW-0175">Coiled coil</keyword>
<proteinExistence type="predicted"/>
<dbReference type="InParanoid" id="A0A409VRU9"/>
<accession>A0A409VRU9</accession>
<dbReference type="AlphaFoldDB" id="A0A409VRU9"/>